<keyword evidence="2" id="KW-1185">Reference proteome</keyword>
<reference evidence="1" key="1">
    <citation type="journal article" date="2023" name="Mol. Phylogenet. Evol.">
        <title>Genome-scale phylogeny and comparative genomics of the fungal order Sordariales.</title>
        <authorList>
            <person name="Hensen N."/>
            <person name="Bonometti L."/>
            <person name="Westerberg I."/>
            <person name="Brannstrom I.O."/>
            <person name="Guillou S."/>
            <person name="Cros-Aarteil S."/>
            <person name="Calhoun S."/>
            <person name="Haridas S."/>
            <person name="Kuo A."/>
            <person name="Mondo S."/>
            <person name="Pangilinan J."/>
            <person name="Riley R."/>
            <person name="LaButti K."/>
            <person name="Andreopoulos B."/>
            <person name="Lipzen A."/>
            <person name="Chen C."/>
            <person name="Yan M."/>
            <person name="Daum C."/>
            <person name="Ng V."/>
            <person name="Clum A."/>
            <person name="Steindorff A."/>
            <person name="Ohm R.A."/>
            <person name="Martin F."/>
            <person name="Silar P."/>
            <person name="Natvig D.O."/>
            <person name="Lalanne C."/>
            <person name="Gautier V."/>
            <person name="Ament-Velasquez S.L."/>
            <person name="Kruys A."/>
            <person name="Hutchinson M.I."/>
            <person name="Powell A.J."/>
            <person name="Barry K."/>
            <person name="Miller A.N."/>
            <person name="Grigoriev I.V."/>
            <person name="Debuchy R."/>
            <person name="Gladieux P."/>
            <person name="Hiltunen Thoren M."/>
            <person name="Johannesson H."/>
        </authorList>
    </citation>
    <scope>NUCLEOTIDE SEQUENCE</scope>
    <source>
        <strain evidence="1">CBS 232.78</strain>
    </source>
</reference>
<evidence type="ECO:0000313" key="2">
    <source>
        <dbReference type="Proteomes" id="UP001285441"/>
    </source>
</evidence>
<name>A0AAE0NSG9_9PEZI</name>
<proteinExistence type="predicted"/>
<evidence type="ECO:0000313" key="1">
    <source>
        <dbReference type="EMBL" id="KAK3386851.1"/>
    </source>
</evidence>
<dbReference type="Proteomes" id="UP001285441">
    <property type="component" value="Unassembled WGS sequence"/>
</dbReference>
<reference evidence="1" key="2">
    <citation type="submission" date="2023-06" db="EMBL/GenBank/DDBJ databases">
        <authorList>
            <consortium name="Lawrence Berkeley National Laboratory"/>
            <person name="Haridas S."/>
            <person name="Hensen N."/>
            <person name="Bonometti L."/>
            <person name="Westerberg I."/>
            <person name="Brannstrom I.O."/>
            <person name="Guillou S."/>
            <person name="Cros-Aarteil S."/>
            <person name="Calhoun S."/>
            <person name="Kuo A."/>
            <person name="Mondo S."/>
            <person name="Pangilinan J."/>
            <person name="Riley R."/>
            <person name="LaButti K."/>
            <person name="Andreopoulos B."/>
            <person name="Lipzen A."/>
            <person name="Chen C."/>
            <person name="Yanf M."/>
            <person name="Daum C."/>
            <person name="Ng V."/>
            <person name="Clum A."/>
            <person name="Steindorff A."/>
            <person name="Ohm R."/>
            <person name="Martin F."/>
            <person name="Silar P."/>
            <person name="Natvig D."/>
            <person name="Lalanne C."/>
            <person name="Gautier V."/>
            <person name="Ament-velasquez S.L."/>
            <person name="Kruys A."/>
            <person name="Hutchinson M.I."/>
            <person name="Powell A.J."/>
            <person name="Barry K."/>
            <person name="Miller A.N."/>
            <person name="Grigoriev I.V."/>
            <person name="Debuchy R."/>
            <person name="Gladieux P."/>
            <person name="Thoren M.H."/>
            <person name="Johannesson H."/>
        </authorList>
    </citation>
    <scope>NUCLEOTIDE SEQUENCE</scope>
    <source>
        <strain evidence="1">CBS 232.78</strain>
    </source>
</reference>
<protein>
    <submittedName>
        <fullName evidence="1">Uncharacterized protein</fullName>
    </submittedName>
</protein>
<comment type="caution">
    <text evidence="1">The sequence shown here is derived from an EMBL/GenBank/DDBJ whole genome shotgun (WGS) entry which is preliminary data.</text>
</comment>
<dbReference type="AlphaFoldDB" id="A0AAE0NSG9"/>
<sequence length="346" mass="39270">MDSPHHSSPYMPGFGLSETLIPSEYETYEDSSEEALLLSTQPSLSPDTSELAFWSSLPTSDSSLDTTNTPSDFLNDNFDVSQNLDEDLDCHIIDNLGLDNEMFTSFDDALWECVINYEELDHMMDALSAEKTTRHEELDHVSETLSIEKTTSQHTGNPEEEEDVIFLYSVRKTKLQYTDNTLSGDIRCSEECGILDDEEEVIFPYSRLTLPKRKIRKRGASKRRPRAKSAKWAKVFLRIEKVGFNFEGSDESTEYCWNRRQKSWVDRFGGVANIGGLFDDNIKTSYVEVRPAGDGFPVRISYDEKKGEAFTGFDDMNQKDLCVGKDLVKALISEADSRVFLGRNDS</sequence>
<organism evidence="1 2">
    <name type="scientific">Podospora didyma</name>
    <dbReference type="NCBI Taxonomy" id="330526"/>
    <lineage>
        <taxon>Eukaryota</taxon>
        <taxon>Fungi</taxon>
        <taxon>Dikarya</taxon>
        <taxon>Ascomycota</taxon>
        <taxon>Pezizomycotina</taxon>
        <taxon>Sordariomycetes</taxon>
        <taxon>Sordariomycetidae</taxon>
        <taxon>Sordariales</taxon>
        <taxon>Podosporaceae</taxon>
        <taxon>Podospora</taxon>
    </lineage>
</organism>
<dbReference type="EMBL" id="JAULSW010000003">
    <property type="protein sequence ID" value="KAK3386851.1"/>
    <property type="molecule type" value="Genomic_DNA"/>
</dbReference>
<gene>
    <name evidence="1" type="ORF">B0H63DRAFT_520925</name>
</gene>
<accession>A0AAE0NSG9</accession>